<dbReference type="InterPro" id="IPR050126">
    <property type="entry name" value="Ap4A_hydrolase"/>
</dbReference>
<dbReference type="Gene3D" id="3.60.21.10">
    <property type="match status" value="1"/>
</dbReference>
<dbReference type="Proteomes" id="UP000266385">
    <property type="component" value="Unassembled WGS sequence"/>
</dbReference>
<dbReference type="PRINTS" id="PR00114">
    <property type="entry name" value="STPHPHTASE"/>
</dbReference>
<accession>A0A399R8K0</accession>
<dbReference type="AlphaFoldDB" id="A0A399R8K0"/>
<sequence>MPVAAAAIADAAPQAAPAELPDGILVYAVGDVHGRADLLQALFKRIEEDARESEATPHLIMLGDYVDRGFQSRQVIDFLMSDQVSRFETFFLKGNHEEALLRFLEQPEHGPEWANYGGRETLVSYGVRPPRSLTMNDEWLSAHQQFQEKFPESHLHFMRALDVSVRLGDYGFVHAGTRPGRAFDEQEEHDLLWIRDEFLKAGERDDVVVVHGHTPADDAYSDFRRINVDTGAYFSGRLTAVRLEKDQISFLKTR</sequence>
<evidence type="ECO:0000313" key="3">
    <source>
        <dbReference type="Proteomes" id="UP000266385"/>
    </source>
</evidence>
<dbReference type="GO" id="GO:0005737">
    <property type="term" value="C:cytoplasm"/>
    <property type="evidence" value="ECO:0007669"/>
    <property type="project" value="TreeGrafter"/>
</dbReference>
<dbReference type="GO" id="GO:0110154">
    <property type="term" value="P:RNA decapping"/>
    <property type="evidence" value="ECO:0007669"/>
    <property type="project" value="TreeGrafter"/>
</dbReference>
<dbReference type="GO" id="GO:0016791">
    <property type="term" value="F:phosphatase activity"/>
    <property type="evidence" value="ECO:0007669"/>
    <property type="project" value="TreeGrafter"/>
</dbReference>
<dbReference type="PANTHER" id="PTHR42850:SF4">
    <property type="entry name" value="ZINC-DEPENDENT ENDOPOLYPHOSPHATASE"/>
    <property type="match status" value="1"/>
</dbReference>
<evidence type="ECO:0000259" key="1">
    <source>
        <dbReference type="Pfam" id="PF00149"/>
    </source>
</evidence>
<dbReference type="SUPFAM" id="SSF56300">
    <property type="entry name" value="Metallo-dependent phosphatases"/>
    <property type="match status" value="1"/>
</dbReference>
<proteinExistence type="predicted"/>
<feature type="domain" description="Calcineurin-like phosphoesterase" evidence="1">
    <location>
        <begin position="26"/>
        <end position="222"/>
    </location>
</feature>
<dbReference type="OrthoDB" id="9807890at2"/>
<name>A0A399R8K0_9PROT</name>
<evidence type="ECO:0000313" key="2">
    <source>
        <dbReference type="EMBL" id="RIJ27004.1"/>
    </source>
</evidence>
<keyword evidence="3" id="KW-1185">Reference proteome</keyword>
<dbReference type="InterPro" id="IPR029052">
    <property type="entry name" value="Metallo-depent_PP-like"/>
</dbReference>
<dbReference type="InterPro" id="IPR004843">
    <property type="entry name" value="Calcineurin-like_PHP"/>
</dbReference>
<dbReference type="Pfam" id="PF00149">
    <property type="entry name" value="Metallophos"/>
    <property type="match status" value="1"/>
</dbReference>
<dbReference type="RefSeq" id="WP_119377888.1">
    <property type="nucleotide sequence ID" value="NZ_QWFY01000002.1"/>
</dbReference>
<comment type="caution">
    <text evidence="2">The sequence shown here is derived from an EMBL/GenBank/DDBJ whole genome shotgun (WGS) entry which is preliminary data.</text>
</comment>
<organism evidence="2 3">
    <name type="scientific">Henriciella mobilis</name>
    <dbReference type="NCBI Taxonomy" id="2305467"/>
    <lineage>
        <taxon>Bacteria</taxon>
        <taxon>Pseudomonadati</taxon>
        <taxon>Pseudomonadota</taxon>
        <taxon>Alphaproteobacteria</taxon>
        <taxon>Hyphomonadales</taxon>
        <taxon>Hyphomonadaceae</taxon>
        <taxon>Henriciella</taxon>
    </lineage>
</organism>
<reference evidence="2 3" key="1">
    <citation type="submission" date="2018-08" db="EMBL/GenBank/DDBJ databases">
        <title>Henriciella mobilis sp. nov., isolated from seawater.</title>
        <authorList>
            <person name="Cheng H."/>
            <person name="Wu Y.-H."/>
            <person name="Xu X.-W."/>
            <person name="Guo L.-L."/>
        </authorList>
    </citation>
    <scope>NUCLEOTIDE SEQUENCE [LARGE SCALE GENOMIC DNA]</scope>
    <source>
        <strain evidence="2 3">JN25</strain>
    </source>
</reference>
<dbReference type="EMBL" id="QWFX01000016">
    <property type="protein sequence ID" value="RIJ27004.1"/>
    <property type="molecule type" value="Genomic_DNA"/>
</dbReference>
<dbReference type="InterPro" id="IPR006186">
    <property type="entry name" value="Ser/Thr-sp_prot-phosphatase"/>
</dbReference>
<gene>
    <name evidence="2" type="ORF">D1223_18470</name>
</gene>
<protein>
    <submittedName>
        <fullName evidence="2">Serine/threonine protein phosphatase</fullName>
    </submittedName>
</protein>
<dbReference type="GO" id="GO:0008803">
    <property type="term" value="F:bis(5'-nucleosyl)-tetraphosphatase (symmetrical) activity"/>
    <property type="evidence" value="ECO:0007669"/>
    <property type="project" value="TreeGrafter"/>
</dbReference>
<dbReference type="PANTHER" id="PTHR42850">
    <property type="entry name" value="METALLOPHOSPHOESTERASE"/>
    <property type="match status" value="1"/>
</dbReference>
<dbReference type="CDD" id="cd00144">
    <property type="entry name" value="MPP_PPP_family"/>
    <property type="match status" value="1"/>
</dbReference>